<dbReference type="Proteomes" id="UP000615446">
    <property type="component" value="Unassembled WGS sequence"/>
</dbReference>
<gene>
    <name evidence="2" type="ORF">RCL2_000736900</name>
</gene>
<keyword evidence="1" id="KW-0812">Transmembrane</keyword>
<dbReference type="EMBL" id="BLAL01000047">
    <property type="protein sequence ID" value="GES80073.1"/>
    <property type="molecule type" value="Genomic_DNA"/>
</dbReference>
<keyword evidence="1" id="KW-0472">Membrane</keyword>
<name>A0A8H3QHN2_9GLOM</name>
<reference evidence="2" key="1">
    <citation type="submission" date="2019-10" db="EMBL/GenBank/DDBJ databases">
        <title>Conservation and host-specific expression of non-tandemly repeated heterogenous ribosome RNA gene in arbuscular mycorrhizal fungi.</title>
        <authorList>
            <person name="Maeda T."/>
            <person name="Kobayashi Y."/>
            <person name="Nakagawa T."/>
            <person name="Ezawa T."/>
            <person name="Yamaguchi K."/>
            <person name="Bino T."/>
            <person name="Nishimoto Y."/>
            <person name="Shigenobu S."/>
            <person name="Kawaguchi M."/>
        </authorList>
    </citation>
    <scope>NUCLEOTIDE SEQUENCE</scope>
    <source>
        <strain evidence="2">HR1</strain>
    </source>
</reference>
<accession>A0A8H3QHN2</accession>
<organism evidence="2 3">
    <name type="scientific">Rhizophagus clarus</name>
    <dbReference type="NCBI Taxonomy" id="94130"/>
    <lineage>
        <taxon>Eukaryota</taxon>
        <taxon>Fungi</taxon>
        <taxon>Fungi incertae sedis</taxon>
        <taxon>Mucoromycota</taxon>
        <taxon>Glomeromycotina</taxon>
        <taxon>Glomeromycetes</taxon>
        <taxon>Glomerales</taxon>
        <taxon>Glomeraceae</taxon>
        <taxon>Rhizophagus</taxon>
    </lineage>
</organism>
<keyword evidence="1" id="KW-1133">Transmembrane helix</keyword>
<dbReference type="AlphaFoldDB" id="A0A8H3QHN2"/>
<feature type="transmembrane region" description="Helical" evidence="1">
    <location>
        <begin position="58"/>
        <end position="74"/>
    </location>
</feature>
<comment type="caution">
    <text evidence="2">The sequence shown here is derived from an EMBL/GenBank/DDBJ whole genome shotgun (WGS) entry which is preliminary data.</text>
</comment>
<proteinExistence type="predicted"/>
<sequence>MTFKSTPSKSRESKTQQQNISKYVHCINCHKRQISLLNDHLTNAEIFNLAYKTLINRHNECIFVLFCLLILFILG</sequence>
<protein>
    <submittedName>
        <fullName evidence="2">Uncharacterized protein</fullName>
    </submittedName>
</protein>
<evidence type="ECO:0000313" key="3">
    <source>
        <dbReference type="Proteomes" id="UP000615446"/>
    </source>
</evidence>
<evidence type="ECO:0000313" key="2">
    <source>
        <dbReference type="EMBL" id="GES80073.1"/>
    </source>
</evidence>
<evidence type="ECO:0000256" key="1">
    <source>
        <dbReference type="SAM" id="Phobius"/>
    </source>
</evidence>